<feature type="compositionally biased region" description="Polar residues" evidence="1">
    <location>
        <begin position="88"/>
        <end position="98"/>
    </location>
</feature>
<feature type="region of interest" description="Disordered" evidence="1">
    <location>
        <begin position="939"/>
        <end position="972"/>
    </location>
</feature>
<feature type="compositionally biased region" description="Low complexity" evidence="1">
    <location>
        <begin position="388"/>
        <end position="405"/>
    </location>
</feature>
<feature type="compositionally biased region" description="Basic and acidic residues" evidence="1">
    <location>
        <begin position="131"/>
        <end position="142"/>
    </location>
</feature>
<feature type="region of interest" description="Disordered" evidence="1">
    <location>
        <begin position="799"/>
        <end position="916"/>
    </location>
</feature>
<gene>
    <name evidence="2" type="ORF">EIP91_001024</name>
</gene>
<feature type="region of interest" description="Disordered" evidence="1">
    <location>
        <begin position="1"/>
        <end position="175"/>
    </location>
</feature>
<reference evidence="2 3" key="1">
    <citation type="submission" date="2018-11" db="EMBL/GenBank/DDBJ databases">
        <title>Genome assembly of Steccherinum ochraceum LE-BIN_3174, the white-rot fungus of the Steccherinaceae family (The Residual Polyporoid clade, Polyporales, Basidiomycota).</title>
        <authorList>
            <person name="Fedorova T.V."/>
            <person name="Glazunova O.A."/>
            <person name="Landesman E.O."/>
            <person name="Moiseenko K.V."/>
            <person name="Psurtseva N.V."/>
            <person name="Savinova O.S."/>
            <person name="Shakhova N.V."/>
            <person name="Tyazhelova T.V."/>
            <person name="Vasina D.V."/>
        </authorList>
    </citation>
    <scope>NUCLEOTIDE SEQUENCE [LARGE SCALE GENOMIC DNA]</scope>
    <source>
        <strain evidence="2 3">LE-BIN_3174</strain>
    </source>
</reference>
<dbReference type="STRING" id="92696.A0A4R0REY0"/>
<feature type="compositionally biased region" description="Pro residues" evidence="1">
    <location>
        <begin position="415"/>
        <end position="425"/>
    </location>
</feature>
<feature type="compositionally biased region" description="Acidic residues" evidence="1">
    <location>
        <begin position="892"/>
        <end position="904"/>
    </location>
</feature>
<proteinExistence type="predicted"/>
<keyword evidence="3" id="KW-1185">Reference proteome</keyword>
<dbReference type="AlphaFoldDB" id="A0A4R0REY0"/>
<feature type="compositionally biased region" description="Basic and acidic residues" evidence="1">
    <location>
        <begin position="952"/>
        <end position="964"/>
    </location>
</feature>
<feature type="compositionally biased region" description="Low complexity" evidence="1">
    <location>
        <begin position="847"/>
        <end position="856"/>
    </location>
</feature>
<evidence type="ECO:0008006" key="4">
    <source>
        <dbReference type="Google" id="ProtNLM"/>
    </source>
</evidence>
<feature type="region of interest" description="Disordered" evidence="1">
    <location>
        <begin position="352"/>
        <end position="426"/>
    </location>
</feature>
<evidence type="ECO:0000313" key="3">
    <source>
        <dbReference type="Proteomes" id="UP000292702"/>
    </source>
</evidence>
<feature type="compositionally biased region" description="Polar residues" evidence="1">
    <location>
        <begin position="144"/>
        <end position="157"/>
    </location>
</feature>
<feature type="region of interest" description="Disordered" evidence="1">
    <location>
        <begin position="203"/>
        <end position="246"/>
    </location>
</feature>
<accession>A0A4R0REY0</accession>
<organism evidence="2 3">
    <name type="scientific">Steccherinum ochraceum</name>
    <dbReference type="NCBI Taxonomy" id="92696"/>
    <lineage>
        <taxon>Eukaryota</taxon>
        <taxon>Fungi</taxon>
        <taxon>Dikarya</taxon>
        <taxon>Basidiomycota</taxon>
        <taxon>Agaricomycotina</taxon>
        <taxon>Agaricomycetes</taxon>
        <taxon>Polyporales</taxon>
        <taxon>Steccherinaceae</taxon>
        <taxon>Steccherinum</taxon>
    </lineage>
</organism>
<feature type="compositionally biased region" description="Basic and acidic residues" evidence="1">
    <location>
        <begin position="217"/>
        <end position="246"/>
    </location>
</feature>
<protein>
    <recommendedName>
        <fullName evidence="4">Zinc-finger domain-containing protein</fullName>
    </recommendedName>
</protein>
<feature type="compositionally biased region" description="Low complexity" evidence="1">
    <location>
        <begin position="101"/>
        <end position="126"/>
    </location>
</feature>
<comment type="caution">
    <text evidence="2">The sequence shown here is derived from an EMBL/GenBank/DDBJ whole genome shotgun (WGS) entry which is preliminary data.</text>
</comment>
<evidence type="ECO:0000313" key="2">
    <source>
        <dbReference type="EMBL" id="TCD66731.1"/>
    </source>
</evidence>
<name>A0A4R0REY0_9APHY</name>
<feature type="compositionally biased region" description="Low complexity" evidence="1">
    <location>
        <begin position="60"/>
        <end position="72"/>
    </location>
</feature>
<dbReference type="OrthoDB" id="298344at2759"/>
<dbReference type="EMBL" id="RWJN01000124">
    <property type="protein sequence ID" value="TCD66731.1"/>
    <property type="molecule type" value="Genomic_DNA"/>
</dbReference>
<feature type="compositionally biased region" description="Basic and acidic residues" evidence="1">
    <location>
        <begin position="354"/>
        <end position="367"/>
    </location>
</feature>
<evidence type="ECO:0000256" key="1">
    <source>
        <dbReference type="SAM" id="MobiDB-lite"/>
    </source>
</evidence>
<sequence length="972" mass="106209">MTGRAYVGIRPPPSKSIVRRKSQIYVDVPPLSRPETPDKPSTTHSSRSHTPRTQMYIDVPPLSRAAPSRRPSMNGHAHGPSSGDGEASGSSTASSLKENTPLRPSRTNSSSTSLTTLSSLSSGSLSMPTKDAVKKDKPRETEPVASSSSMTINGASSNKRKLSADEDAARLVNQPMSIAEKVKTKKPRLSRRQSIVEVVVPLSEHSKPKKKAATAGKSKEAKEKGGAGAKSKEGVEGGKEKTGDHPDDALMFPNGWFYCHQCEKKRGNEICLRCTMKDPSSSDDRCRAKYCKNCLYNRYELDFEKLKAYTGDDMSNADKEKHVSGEAYYFECLKCKDTCNCKKCRRRHGLDPLGRLEPKKEKKEKKPVATGDEAGPIPKKKTPKAKADALQPAQASSSSQDPAAAPKRKTLAKPAPKPKPIPKPIWTPLHVPLSVSDLESRILIREFVHRFDGTLQVSMSNVEELEELVGEIIGGDDEWEDDGMELVGWVSEACVKAVVMGLLEVIAGRASAHESPEISKAIKETVKTIRSSGANLNRIWSALAALRDQARRLDSGLARGLVKYPDPLPPPAFTTFRNTRSAGAAETQTGINIACTAQLVPVVAFLVNQAIDSPSIREAIDLGVTDVKDIIQGAKEAIVKENTRFKEDKDGQKEKERVKGAFKALREAHAHAVQDLELGQRMALSAYAPRFSPLGRDAEGRIYYALTPSASECEAAEKLVTGKGSGKEMKRWSWFVCVHGPRPVDAVKAKTERVVGENGEEEGMESELTDETEDEWWGFWDPAEVRKLAEWHAMKHGIDLEEEGPRRRRKDADEEQKAEGRPSAPGPSELNGKPALGDSAPPRGRLSTTTTSSHSSVKGKSREISPLSELSSSSRSSSRSHHDSSSSSELSDINDSDVDMEDDFAQYSRPTASKSELRALVKGLTEYAEMLQWRIGRVAPSEGPQIQSSGSAKDKGKEEEKEKAIPAARFYS</sequence>
<feature type="compositionally biased region" description="Low complexity" evidence="1">
    <location>
        <begin position="864"/>
        <end position="877"/>
    </location>
</feature>
<dbReference type="Proteomes" id="UP000292702">
    <property type="component" value="Unassembled WGS sequence"/>
</dbReference>
<feature type="compositionally biased region" description="Basic and acidic residues" evidence="1">
    <location>
        <begin position="799"/>
        <end position="820"/>
    </location>
</feature>